<dbReference type="InterPro" id="IPR040079">
    <property type="entry name" value="Glutathione_S-Trfase"/>
</dbReference>
<dbReference type="SUPFAM" id="SSF47616">
    <property type="entry name" value="GST C-terminal domain-like"/>
    <property type="match status" value="1"/>
</dbReference>
<dbReference type="OrthoDB" id="1935530at2759"/>
<dbReference type="GO" id="GO:0033355">
    <property type="term" value="P:ascorbate glutathione cycle"/>
    <property type="evidence" value="ECO:0007669"/>
    <property type="project" value="InterPro"/>
</dbReference>
<gene>
    <name evidence="8" type="ORF">CHLNCDRAFT_143262</name>
</gene>
<dbReference type="RefSeq" id="XP_005849684.1">
    <property type="nucleotide sequence ID" value="XM_005849622.1"/>
</dbReference>
<dbReference type="OMA" id="LCPPKYA"/>
<reference evidence="8 9" key="1">
    <citation type="journal article" date="2010" name="Plant Cell">
        <title>The Chlorella variabilis NC64A genome reveals adaptation to photosymbiosis, coevolution with viruses, and cryptic sex.</title>
        <authorList>
            <person name="Blanc G."/>
            <person name="Duncan G."/>
            <person name="Agarkova I."/>
            <person name="Borodovsky M."/>
            <person name="Gurnon J."/>
            <person name="Kuo A."/>
            <person name="Lindquist E."/>
            <person name="Lucas S."/>
            <person name="Pangilinan J."/>
            <person name="Polle J."/>
            <person name="Salamov A."/>
            <person name="Terry A."/>
            <person name="Yamada T."/>
            <person name="Dunigan D.D."/>
            <person name="Grigoriev I.V."/>
            <person name="Claverie J.M."/>
            <person name="Van Etten J.L."/>
        </authorList>
    </citation>
    <scope>NUCLEOTIDE SEQUENCE [LARGE SCALE GENOMIC DNA]</scope>
    <source>
        <strain evidence="8 9">NC64A</strain>
    </source>
</reference>
<dbReference type="PROSITE" id="PS50404">
    <property type="entry name" value="GST_NTER"/>
    <property type="match status" value="1"/>
</dbReference>
<dbReference type="PANTHER" id="PTHR44420">
    <property type="entry name" value="GLUTATHIONE S-TRANSFERASE DHAR2-RELATED"/>
    <property type="match status" value="1"/>
</dbReference>
<evidence type="ECO:0000256" key="3">
    <source>
        <dbReference type="ARBA" id="ARBA00022679"/>
    </source>
</evidence>
<name>E1Z9U3_CHLVA</name>
<dbReference type="InterPro" id="IPR004045">
    <property type="entry name" value="Glutathione_S-Trfase_N"/>
</dbReference>
<dbReference type="SUPFAM" id="SSF52833">
    <property type="entry name" value="Thioredoxin-like"/>
    <property type="match status" value="1"/>
</dbReference>
<dbReference type="PANTHER" id="PTHR44420:SF2">
    <property type="entry name" value="GLUTATHIONE S-TRANSFERASE DHAR2-RELATED"/>
    <property type="match status" value="1"/>
</dbReference>
<evidence type="ECO:0000313" key="8">
    <source>
        <dbReference type="EMBL" id="EFN57582.1"/>
    </source>
</evidence>
<evidence type="ECO:0000256" key="2">
    <source>
        <dbReference type="ARBA" id="ARBA00022575"/>
    </source>
</evidence>
<dbReference type="Proteomes" id="UP000008141">
    <property type="component" value="Unassembled WGS sequence"/>
</dbReference>
<dbReference type="SFLD" id="SFLDS00019">
    <property type="entry name" value="Glutathione_Transferase_(cytos"/>
    <property type="match status" value="1"/>
</dbReference>
<dbReference type="EMBL" id="GL433839">
    <property type="protein sequence ID" value="EFN57582.1"/>
    <property type="molecule type" value="Genomic_DNA"/>
</dbReference>
<keyword evidence="2" id="KW-0216">Detoxification</keyword>
<comment type="similarity">
    <text evidence="5">Belongs to the GST superfamily. DHAR family.</text>
</comment>
<comment type="catalytic activity">
    <reaction evidence="6">
        <text>L-dehydroascorbate + 2 glutathione = glutathione disulfide + L-ascorbate</text>
        <dbReference type="Rhea" id="RHEA:24424"/>
        <dbReference type="ChEBI" id="CHEBI:38290"/>
        <dbReference type="ChEBI" id="CHEBI:57925"/>
        <dbReference type="ChEBI" id="CHEBI:58297"/>
        <dbReference type="ChEBI" id="CHEBI:58539"/>
        <dbReference type="EC" id="1.8.5.1"/>
    </reaction>
</comment>
<dbReference type="Pfam" id="PF13409">
    <property type="entry name" value="GST_N_2"/>
    <property type="match status" value="1"/>
</dbReference>
<proteinExistence type="inferred from homology"/>
<keyword evidence="9" id="KW-1185">Reference proteome</keyword>
<accession>E1Z9U3</accession>
<evidence type="ECO:0000256" key="5">
    <source>
        <dbReference type="ARBA" id="ARBA00024194"/>
    </source>
</evidence>
<protein>
    <recommendedName>
        <fullName evidence="1">glutathione dehydrogenase (ascorbate)</fullName>
        <ecNumber evidence="1">1.8.5.1</ecNumber>
    </recommendedName>
</protein>
<evidence type="ECO:0000256" key="1">
    <source>
        <dbReference type="ARBA" id="ARBA00012436"/>
    </source>
</evidence>
<dbReference type="GO" id="GO:0016740">
    <property type="term" value="F:transferase activity"/>
    <property type="evidence" value="ECO:0007669"/>
    <property type="project" value="UniProtKB-KW"/>
</dbReference>
<organism evidence="9">
    <name type="scientific">Chlorella variabilis</name>
    <name type="common">Green alga</name>
    <dbReference type="NCBI Taxonomy" id="554065"/>
    <lineage>
        <taxon>Eukaryota</taxon>
        <taxon>Viridiplantae</taxon>
        <taxon>Chlorophyta</taxon>
        <taxon>core chlorophytes</taxon>
        <taxon>Trebouxiophyceae</taxon>
        <taxon>Chlorellales</taxon>
        <taxon>Chlorellaceae</taxon>
        <taxon>Chlorella clade</taxon>
        <taxon>Chlorella</taxon>
    </lineage>
</organism>
<dbReference type="InterPro" id="IPR036282">
    <property type="entry name" value="Glutathione-S-Trfase_C_sf"/>
</dbReference>
<evidence type="ECO:0000256" key="6">
    <source>
        <dbReference type="ARBA" id="ARBA00049544"/>
    </source>
</evidence>
<dbReference type="FunCoup" id="E1Z9U3">
    <property type="interactions" value="1148"/>
</dbReference>
<keyword evidence="4" id="KW-0560">Oxidoreductase</keyword>
<dbReference type="AlphaFoldDB" id="E1Z9U3"/>
<keyword evidence="3" id="KW-0808">Transferase</keyword>
<dbReference type="Gene3D" id="1.20.1050.10">
    <property type="match status" value="1"/>
</dbReference>
<dbReference type="InParanoid" id="E1Z9U3"/>
<dbReference type="KEGG" id="cvr:CHLNCDRAFT_143262"/>
<dbReference type="STRING" id="554065.E1Z9U3"/>
<dbReference type="EC" id="1.8.5.1" evidence="1"/>
<feature type="domain" description="GST N-terminal" evidence="7">
    <location>
        <begin position="13"/>
        <end position="93"/>
    </location>
</feature>
<dbReference type="Gene3D" id="3.40.30.10">
    <property type="entry name" value="Glutaredoxin"/>
    <property type="match status" value="1"/>
</dbReference>
<evidence type="ECO:0000313" key="9">
    <source>
        <dbReference type="Proteomes" id="UP000008141"/>
    </source>
</evidence>
<dbReference type="eggNOG" id="KOG1422">
    <property type="taxonomic scope" value="Eukaryota"/>
</dbReference>
<dbReference type="InterPro" id="IPR044627">
    <property type="entry name" value="DHAR1/2/3/4"/>
</dbReference>
<sequence>MASAAEPKYDIAVKAVGGKLADCPFCHRSLLTLEEKHVPYTKTFIDFANKPQWLLDVNPAGSVPVMKELATGEWIVDSGTIQDYLEEKFPDPPLGTAEDSPQIGLDVLGKFGAFIKSSPEEAAEKEADLVECLRGLDAHLTAHGPFIGGAAPCATDCAVMPRLYHMQVGTKYFRDWEMPAELAALRQYMDTFMSRDSWKNTYYSPEMVIAGWEAHGIKKLVPAQ</sequence>
<evidence type="ECO:0000259" key="7">
    <source>
        <dbReference type="PROSITE" id="PS50404"/>
    </source>
</evidence>
<evidence type="ECO:0000256" key="4">
    <source>
        <dbReference type="ARBA" id="ARBA00023002"/>
    </source>
</evidence>
<dbReference type="GeneID" id="17356823"/>
<dbReference type="GO" id="GO:0045174">
    <property type="term" value="F:glutathione dehydrogenase (ascorbate) activity"/>
    <property type="evidence" value="ECO:0007669"/>
    <property type="project" value="UniProtKB-EC"/>
</dbReference>
<dbReference type="InterPro" id="IPR036249">
    <property type="entry name" value="Thioredoxin-like_sf"/>
</dbReference>